<accession>A0A2G6Q4T2</accession>
<dbReference type="EMBL" id="NWUW01000175">
    <property type="protein sequence ID" value="PIE91625.1"/>
    <property type="molecule type" value="Genomic_DNA"/>
</dbReference>
<name>A0A2G6Q4T2_9BACI</name>
<protein>
    <submittedName>
        <fullName evidence="2">IS4 family transposase</fullName>
    </submittedName>
</protein>
<evidence type="ECO:0000313" key="3">
    <source>
        <dbReference type="Proteomes" id="UP000228484"/>
    </source>
</evidence>
<reference evidence="2 3" key="1">
    <citation type="submission" date="2017-09" db="EMBL/GenBank/DDBJ databases">
        <title>Biocontrol bacteria screening and application from spent mushroom substrate.</title>
        <authorList>
            <person name="Sun X."/>
        </authorList>
    </citation>
    <scope>NUCLEOTIDE SEQUENCE [LARGE SCALE GENOMIC DNA]</scope>
    <source>
        <strain evidence="2 3">100374</strain>
    </source>
</reference>
<dbReference type="EMBL" id="NWUW01000067">
    <property type="protein sequence ID" value="PIE91834.1"/>
    <property type="molecule type" value="Genomic_DNA"/>
</dbReference>
<gene>
    <name evidence="2" type="ORF">CO726_29870</name>
    <name evidence="1" type="ORF">CO726_31215</name>
</gene>
<proteinExistence type="predicted"/>
<comment type="caution">
    <text evidence="2">The sequence shown here is derived from an EMBL/GenBank/DDBJ whole genome shotgun (WGS) entry which is preliminary data.</text>
</comment>
<organism evidence="2 3">
    <name type="scientific">Bacillus fungorum</name>
    <dbReference type="NCBI Taxonomy" id="2039284"/>
    <lineage>
        <taxon>Bacteria</taxon>
        <taxon>Bacillati</taxon>
        <taxon>Bacillota</taxon>
        <taxon>Bacilli</taxon>
        <taxon>Bacillales</taxon>
        <taxon>Bacillaceae</taxon>
        <taxon>Bacillus</taxon>
    </lineage>
</organism>
<evidence type="ECO:0000313" key="1">
    <source>
        <dbReference type="EMBL" id="PIE91625.1"/>
    </source>
</evidence>
<evidence type="ECO:0000313" key="2">
    <source>
        <dbReference type="EMBL" id="PIE91834.1"/>
    </source>
</evidence>
<keyword evidence="3" id="KW-1185">Reference proteome</keyword>
<dbReference type="Proteomes" id="UP000228484">
    <property type="component" value="Unassembled WGS sequence"/>
</dbReference>
<feature type="non-terminal residue" evidence="2">
    <location>
        <position position="68"/>
    </location>
</feature>
<dbReference type="AlphaFoldDB" id="A0A2G6Q4T2"/>
<sequence length="68" mass="7813">MAINNDTPVEELRMLGEEFQNKFSIHHLQELAYQTGMIQRKRKFQAQDLVSLCVFLGQTISSESLVSL</sequence>